<sequence length="174" mass="19401">MSYVNLKTLGDTALFYTREKSCYALSNPNRWGYVSNSVYVSTVYSVDVSVCSGDDKKCTRLLTRPEEGSFVFDWCFRHLQSKTSTKDSADESASSSGKSSKIWQSFVGNISQKTNKSIKSSIKELSQKSNESMLSYQRTASSSQYTSSRMSDRSSRRGSGSVCSDINGSRRIEE</sequence>
<gene>
    <name evidence="1" type="ORF">MILVUS5_LOCUS653</name>
</gene>
<accession>A0ACB0I8J9</accession>
<proteinExistence type="predicted"/>
<comment type="caution">
    <text evidence="1">The sequence shown here is derived from an EMBL/GenBank/DDBJ whole genome shotgun (WGS) entry which is preliminary data.</text>
</comment>
<organism evidence="1 2">
    <name type="scientific">Trifolium pratense</name>
    <name type="common">Red clover</name>
    <dbReference type="NCBI Taxonomy" id="57577"/>
    <lineage>
        <taxon>Eukaryota</taxon>
        <taxon>Viridiplantae</taxon>
        <taxon>Streptophyta</taxon>
        <taxon>Embryophyta</taxon>
        <taxon>Tracheophyta</taxon>
        <taxon>Spermatophyta</taxon>
        <taxon>Magnoliopsida</taxon>
        <taxon>eudicotyledons</taxon>
        <taxon>Gunneridae</taxon>
        <taxon>Pentapetalae</taxon>
        <taxon>rosids</taxon>
        <taxon>fabids</taxon>
        <taxon>Fabales</taxon>
        <taxon>Fabaceae</taxon>
        <taxon>Papilionoideae</taxon>
        <taxon>50 kb inversion clade</taxon>
        <taxon>NPAAA clade</taxon>
        <taxon>Hologalegina</taxon>
        <taxon>IRL clade</taxon>
        <taxon>Trifolieae</taxon>
        <taxon>Trifolium</taxon>
    </lineage>
</organism>
<dbReference type="EMBL" id="CASHSV030000001">
    <property type="protein sequence ID" value="CAJ2628417.1"/>
    <property type="molecule type" value="Genomic_DNA"/>
</dbReference>
<keyword evidence="2" id="KW-1185">Reference proteome</keyword>
<evidence type="ECO:0000313" key="1">
    <source>
        <dbReference type="EMBL" id="CAJ2628417.1"/>
    </source>
</evidence>
<dbReference type="Proteomes" id="UP001177021">
    <property type="component" value="Unassembled WGS sequence"/>
</dbReference>
<name>A0ACB0I8J9_TRIPR</name>
<reference evidence="1" key="1">
    <citation type="submission" date="2023-10" db="EMBL/GenBank/DDBJ databases">
        <authorList>
            <person name="Rodriguez Cubillos JULIANA M."/>
            <person name="De Vega J."/>
        </authorList>
    </citation>
    <scope>NUCLEOTIDE SEQUENCE</scope>
</reference>
<protein>
    <submittedName>
        <fullName evidence="1">Uncharacterized protein</fullName>
    </submittedName>
</protein>
<evidence type="ECO:0000313" key="2">
    <source>
        <dbReference type="Proteomes" id="UP001177021"/>
    </source>
</evidence>